<evidence type="ECO:0000256" key="2">
    <source>
        <dbReference type="ARBA" id="ARBA00022475"/>
    </source>
</evidence>
<evidence type="ECO:0000256" key="6">
    <source>
        <dbReference type="SAM" id="Phobius"/>
    </source>
</evidence>
<evidence type="ECO:0000313" key="7">
    <source>
        <dbReference type="EMBL" id="BES96753.1"/>
    </source>
</evidence>
<dbReference type="Proteomes" id="UP001307889">
    <property type="component" value="Chromosome 7"/>
</dbReference>
<comment type="subcellular location">
    <subcellularLocation>
        <location evidence="1">Cell membrane</location>
        <topology evidence="1">Multi-pass membrane protein</topology>
    </subcellularLocation>
</comment>
<evidence type="ECO:0000256" key="1">
    <source>
        <dbReference type="ARBA" id="ARBA00004651"/>
    </source>
</evidence>
<feature type="transmembrane region" description="Helical" evidence="6">
    <location>
        <begin position="34"/>
        <end position="52"/>
    </location>
</feature>
<accession>A0ABN7AXK6</accession>
<keyword evidence="2" id="KW-1003">Cell membrane</keyword>
<feature type="transmembrane region" description="Helical" evidence="6">
    <location>
        <begin position="114"/>
        <end position="136"/>
    </location>
</feature>
<keyword evidence="3 6" id="KW-0812">Transmembrane</keyword>
<sequence length="285" mass="32740">MNPPEDELFKWLKIMSVLGAFPFKMIDGQIVLHLRWALLALTISISTDILHIHQYSVCDGWYSRLQCRMMMIVNSSLIVLTTANLLGFILRRKTLACSIVSLLKIHRSIVSEPFRLPISIKILIINGIVVCSVNMVSDVLSSDNFEDLVYRIGWSYCCCYINSIVIVFFIVIQIPERCLSEMTKNLVNTAEEELSVFFKRYVATYDRLVDYSKTFNNCFDIQLLVAIVYAMIINVCNLYRLISCLFDSLGPIRMIAYVCYEIQANSGLVAIFVYCESLSRKVRRI</sequence>
<evidence type="ECO:0008006" key="9">
    <source>
        <dbReference type="Google" id="ProtNLM"/>
    </source>
</evidence>
<protein>
    <recommendedName>
        <fullName evidence="9">Gustatory receptor</fullName>
    </recommendedName>
</protein>
<reference evidence="7 8" key="1">
    <citation type="submission" date="2023-09" db="EMBL/GenBank/DDBJ databases">
        <title>Nesidiocoris tenuis whole genome shotgun sequence.</title>
        <authorList>
            <person name="Shibata T."/>
            <person name="Shimoda M."/>
            <person name="Kobayashi T."/>
            <person name="Uehara T."/>
        </authorList>
    </citation>
    <scope>NUCLEOTIDE SEQUENCE [LARGE SCALE GENOMIC DNA]</scope>
    <source>
        <strain evidence="7 8">Japan</strain>
    </source>
</reference>
<gene>
    <name evidence="7" type="ORF">NTJ_09566</name>
</gene>
<dbReference type="Pfam" id="PF08395">
    <property type="entry name" value="7tm_7"/>
    <property type="match status" value="1"/>
</dbReference>
<dbReference type="EMBL" id="AP028915">
    <property type="protein sequence ID" value="BES96753.1"/>
    <property type="molecule type" value="Genomic_DNA"/>
</dbReference>
<evidence type="ECO:0000313" key="8">
    <source>
        <dbReference type="Proteomes" id="UP001307889"/>
    </source>
</evidence>
<evidence type="ECO:0000256" key="3">
    <source>
        <dbReference type="ARBA" id="ARBA00022692"/>
    </source>
</evidence>
<proteinExistence type="predicted"/>
<name>A0ABN7AXK6_9HEMI</name>
<keyword evidence="5 6" id="KW-0472">Membrane</keyword>
<feature type="transmembrane region" description="Helical" evidence="6">
    <location>
        <begin position="72"/>
        <end position="90"/>
    </location>
</feature>
<keyword evidence="8" id="KW-1185">Reference proteome</keyword>
<evidence type="ECO:0000256" key="4">
    <source>
        <dbReference type="ARBA" id="ARBA00022989"/>
    </source>
</evidence>
<evidence type="ECO:0000256" key="5">
    <source>
        <dbReference type="ARBA" id="ARBA00023136"/>
    </source>
</evidence>
<feature type="transmembrane region" description="Helical" evidence="6">
    <location>
        <begin position="148"/>
        <end position="172"/>
    </location>
</feature>
<dbReference type="InterPro" id="IPR013604">
    <property type="entry name" value="7TM_chemorcpt"/>
</dbReference>
<feature type="transmembrane region" description="Helical" evidence="6">
    <location>
        <begin position="254"/>
        <end position="275"/>
    </location>
</feature>
<feature type="transmembrane region" description="Helical" evidence="6">
    <location>
        <begin position="223"/>
        <end position="242"/>
    </location>
</feature>
<keyword evidence="4 6" id="KW-1133">Transmembrane helix</keyword>
<organism evidence="7 8">
    <name type="scientific">Nesidiocoris tenuis</name>
    <dbReference type="NCBI Taxonomy" id="355587"/>
    <lineage>
        <taxon>Eukaryota</taxon>
        <taxon>Metazoa</taxon>
        <taxon>Ecdysozoa</taxon>
        <taxon>Arthropoda</taxon>
        <taxon>Hexapoda</taxon>
        <taxon>Insecta</taxon>
        <taxon>Pterygota</taxon>
        <taxon>Neoptera</taxon>
        <taxon>Paraneoptera</taxon>
        <taxon>Hemiptera</taxon>
        <taxon>Heteroptera</taxon>
        <taxon>Panheteroptera</taxon>
        <taxon>Cimicomorpha</taxon>
        <taxon>Miridae</taxon>
        <taxon>Dicyphina</taxon>
        <taxon>Nesidiocoris</taxon>
    </lineage>
</organism>